<dbReference type="EMBL" id="CAFBOS010000306">
    <property type="protein sequence ID" value="CAB5026345.1"/>
    <property type="molecule type" value="Genomic_DNA"/>
</dbReference>
<accession>A0A6J7RC76</accession>
<evidence type="ECO:0000313" key="1">
    <source>
        <dbReference type="EMBL" id="CAB5026345.1"/>
    </source>
</evidence>
<proteinExistence type="predicted"/>
<name>A0A6J7RC76_9ZZZZ</name>
<organism evidence="1">
    <name type="scientific">freshwater metagenome</name>
    <dbReference type="NCBI Taxonomy" id="449393"/>
    <lineage>
        <taxon>unclassified sequences</taxon>
        <taxon>metagenomes</taxon>
        <taxon>ecological metagenomes</taxon>
    </lineage>
</organism>
<reference evidence="1" key="1">
    <citation type="submission" date="2020-05" db="EMBL/GenBank/DDBJ databases">
        <authorList>
            <person name="Chiriac C."/>
            <person name="Salcher M."/>
            <person name="Ghai R."/>
            <person name="Kavagutti S V."/>
        </authorList>
    </citation>
    <scope>NUCLEOTIDE SEQUENCE</scope>
</reference>
<gene>
    <name evidence="1" type="ORF">UFOPK3967_03082</name>
</gene>
<protein>
    <submittedName>
        <fullName evidence="1">Unannotated protein</fullName>
    </submittedName>
</protein>
<dbReference type="AlphaFoldDB" id="A0A6J7RC76"/>
<sequence length="83" mass="8296">MGACTLIAKLCIHLSTAIDAISANHVSAALFTRMSIGPNAERASSTTRAHSSGDARSAAIACASAPASRNAATVVSSEPASLR</sequence>